<dbReference type="GO" id="GO:0016740">
    <property type="term" value="F:transferase activity"/>
    <property type="evidence" value="ECO:0007669"/>
    <property type="project" value="UniProtKB-KW"/>
</dbReference>
<feature type="domain" description="Glycosyltransferase 2-like" evidence="1">
    <location>
        <begin position="22"/>
        <end position="194"/>
    </location>
</feature>
<keyword evidence="2" id="KW-0808">Transferase</keyword>
<dbReference type="InterPro" id="IPR029044">
    <property type="entry name" value="Nucleotide-diphossugar_trans"/>
</dbReference>
<dbReference type="GO" id="GO:0044010">
    <property type="term" value="P:single-species biofilm formation"/>
    <property type="evidence" value="ECO:0007669"/>
    <property type="project" value="TreeGrafter"/>
</dbReference>
<reference evidence="2 3" key="1">
    <citation type="submission" date="2018-11" db="EMBL/GenBank/DDBJ databases">
        <title>the genome of Mesorhizobium tamadayense DSM 28320.</title>
        <authorList>
            <person name="Gao J."/>
        </authorList>
    </citation>
    <scope>NUCLEOTIDE SEQUENCE [LARGE SCALE GENOMIC DNA]</scope>
    <source>
        <strain evidence="2 3">DSM 28320</strain>
    </source>
</reference>
<dbReference type="RefSeq" id="WP_125005715.1">
    <property type="nucleotide sequence ID" value="NZ_RQXT01000057.1"/>
</dbReference>
<dbReference type="InterPro" id="IPR001173">
    <property type="entry name" value="Glyco_trans_2-like"/>
</dbReference>
<keyword evidence="3" id="KW-1185">Reference proteome</keyword>
<evidence type="ECO:0000259" key="1">
    <source>
        <dbReference type="Pfam" id="PF00535"/>
    </source>
</evidence>
<sequence>MESEQAKYQETASTMTSLPRVTIITPFLNAEATLGEAIASVRAQTVTDWELVLVDDGSTDDSVKIADDVVATDLRIKVLRRPPGSKRGVAAARNAGIEAGRGDLLAFLDADDLYEPHMLETVLAAADANPDAAMIFGPTRWWYPDGACPDWTEPTDGLARRLHQPPRLLRRLLLMQDGHVPCTCSVLLRRSAIATVGGFEERFDLYEDQALWAKLFLRFPVFVTPVTLARYRQHPGSASASATQRGLYDRMGKHPARAAFLDWIAEHMAESGRQDFRVQWALRLARAPYVTPPTIASKAGWFTLKISMWIARRRRRVRRKLLRVFKLKSGVNA</sequence>
<dbReference type="InterPro" id="IPR050834">
    <property type="entry name" value="Glycosyltransf_2"/>
</dbReference>
<dbReference type="OrthoDB" id="7265025at2"/>
<dbReference type="SUPFAM" id="SSF53448">
    <property type="entry name" value="Nucleotide-diphospho-sugar transferases"/>
    <property type="match status" value="1"/>
</dbReference>
<dbReference type="EMBL" id="RQXT01000057">
    <property type="protein sequence ID" value="RRH92829.1"/>
    <property type="molecule type" value="Genomic_DNA"/>
</dbReference>
<organism evidence="2 3">
    <name type="scientific">Mesorhizobium tamadayense</name>
    <dbReference type="NCBI Taxonomy" id="425306"/>
    <lineage>
        <taxon>Bacteria</taxon>
        <taxon>Pseudomonadati</taxon>
        <taxon>Pseudomonadota</taxon>
        <taxon>Alphaproteobacteria</taxon>
        <taxon>Hyphomicrobiales</taxon>
        <taxon>Phyllobacteriaceae</taxon>
        <taxon>Mesorhizobium</taxon>
    </lineage>
</organism>
<evidence type="ECO:0000313" key="2">
    <source>
        <dbReference type="EMBL" id="RRH92829.1"/>
    </source>
</evidence>
<dbReference type="PANTHER" id="PTHR43685">
    <property type="entry name" value="GLYCOSYLTRANSFERASE"/>
    <property type="match status" value="1"/>
</dbReference>
<dbReference type="Pfam" id="PF00535">
    <property type="entry name" value="Glycos_transf_2"/>
    <property type="match status" value="1"/>
</dbReference>
<dbReference type="PANTHER" id="PTHR43685:SF2">
    <property type="entry name" value="GLYCOSYLTRANSFERASE 2-LIKE DOMAIN-CONTAINING PROTEIN"/>
    <property type="match status" value="1"/>
</dbReference>
<dbReference type="AlphaFoldDB" id="A0A3P3F2H9"/>
<comment type="caution">
    <text evidence="2">The sequence shown here is derived from an EMBL/GenBank/DDBJ whole genome shotgun (WGS) entry which is preliminary data.</text>
</comment>
<dbReference type="Gene3D" id="3.90.550.10">
    <property type="entry name" value="Spore Coat Polysaccharide Biosynthesis Protein SpsA, Chain A"/>
    <property type="match status" value="1"/>
</dbReference>
<evidence type="ECO:0000313" key="3">
    <source>
        <dbReference type="Proteomes" id="UP000273786"/>
    </source>
</evidence>
<accession>A0A3P3F2H9</accession>
<gene>
    <name evidence="2" type="ORF">EH240_30955</name>
</gene>
<name>A0A3P3F2H9_9HYPH</name>
<proteinExistence type="predicted"/>
<protein>
    <submittedName>
        <fullName evidence="2">Glycosyltransferase</fullName>
    </submittedName>
</protein>
<dbReference type="Proteomes" id="UP000273786">
    <property type="component" value="Unassembled WGS sequence"/>
</dbReference>